<dbReference type="InterPro" id="IPR018541">
    <property type="entry name" value="Ftsk_gamma"/>
</dbReference>
<gene>
    <name evidence="2" type="ORF">COX77_00670</name>
</gene>
<dbReference type="Proteomes" id="UP000230405">
    <property type="component" value="Unassembled WGS sequence"/>
</dbReference>
<dbReference type="SUPFAM" id="SSF46785">
    <property type="entry name" value="Winged helix' DNA-binding domain"/>
    <property type="match status" value="1"/>
</dbReference>
<feature type="domain" description="FtsK gamma" evidence="1">
    <location>
        <begin position="33"/>
        <end position="96"/>
    </location>
</feature>
<accession>A0A2M7VGF2</accession>
<protein>
    <recommendedName>
        <fullName evidence="1">FtsK gamma domain-containing protein</fullName>
    </recommendedName>
</protein>
<reference evidence="3" key="1">
    <citation type="submission" date="2017-09" db="EMBL/GenBank/DDBJ databases">
        <title>Depth-based differentiation of microbial function through sediment-hosted aquifers and enrichment of novel symbionts in the deep terrestrial subsurface.</title>
        <authorList>
            <person name="Probst A.J."/>
            <person name="Ladd B."/>
            <person name="Jarett J.K."/>
            <person name="Geller-Mcgrath D.E."/>
            <person name="Sieber C.M.K."/>
            <person name="Emerson J.B."/>
            <person name="Anantharaman K."/>
            <person name="Thomas B.C."/>
            <person name="Malmstrom R."/>
            <person name="Stieglmeier M."/>
            <person name="Klingl A."/>
            <person name="Woyke T."/>
            <person name="Ryan C.M."/>
            <person name="Banfield J.F."/>
        </authorList>
    </citation>
    <scope>NUCLEOTIDE SEQUENCE [LARGE SCALE GENOMIC DNA]</scope>
</reference>
<dbReference type="Pfam" id="PF09397">
    <property type="entry name" value="FtsK_gamma"/>
    <property type="match status" value="1"/>
</dbReference>
<dbReference type="InterPro" id="IPR036388">
    <property type="entry name" value="WH-like_DNA-bd_sf"/>
</dbReference>
<dbReference type="SMART" id="SM00843">
    <property type="entry name" value="Ftsk_gamma"/>
    <property type="match status" value="1"/>
</dbReference>
<evidence type="ECO:0000313" key="3">
    <source>
        <dbReference type="Proteomes" id="UP000230405"/>
    </source>
</evidence>
<organism evidence="2 3">
    <name type="scientific">Candidatus Komeilibacteria bacterium CG_4_10_14_0_2_um_filter_37_10</name>
    <dbReference type="NCBI Taxonomy" id="1974470"/>
    <lineage>
        <taxon>Bacteria</taxon>
        <taxon>Candidatus Komeiliibacteriota</taxon>
    </lineage>
</organism>
<dbReference type="Gene3D" id="1.10.10.10">
    <property type="entry name" value="Winged helix-like DNA-binding domain superfamily/Winged helix DNA-binding domain"/>
    <property type="match status" value="1"/>
</dbReference>
<proteinExistence type="predicted"/>
<dbReference type="EMBL" id="PFPO01000013">
    <property type="protein sequence ID" value="PIZ99738.1"/>
    <property type="molecule type" value="Genomic_DNA"/>
</dbReference>
<evidence type="ECO:0000313" key="2">
    <source>
        <dbReference type="EMBL" id="PIZ99738.1"/>
    </source>
</evidence>
<evidence type="ECO:0000259" key="1">
    <source>
        <dbReference type="SMART" id="SM00843"/>
    </source>
</evidence>
<dbReference type="InterPro" id="IPR036390">
    <property type="entry name" value="WH_DNA-bd_sf"/>
</dbReference>
<comment type="caution">
    <text evidence="2">The sequence shown here is derived from an EMBL/GenBank/DDBJ whole genome shotgun (WGS) entry which is preliminary data.</text>
</comment>
<name>A0A2M7VGF2_9BACT</name>
<dbReference type="AlphaFoldDB" id="A0A2M7VGF2"/>
<sequence length="96" mass="11018">MTKTEMLLLEILAEIKKVSSYLEKPELLASIEERENEAFYSETKHLLLNCDTITTAYIQRHLKVGYARSAYLLERLVAEGYISERQGTIPGKVLLK</sequence>